<sequence length="277" mass="29767">MTDAVLRDHEWQYNPRVSTPDADGYRNRASAASTSMRARRPDAIYDIPYGAGENDRLDIFPGAPGGPAHIFLHGGYWRGRDKADYSYLADTFNAAGISLFVANYDLCPSVRLADIVRQARLCMSAFPAVAADAGCDVGQLSASGHSAGAHLLAMCMVEGARIPVGMKSVTLVSGIYDVSHVLGISINETIGLTQADVPPLSPLHLPLNRDRTVVDVIVGGDESAGWIAQSALFAERCQRIGLDAMLLVRPGENHFSIMESYGDPGHDLARRIVTLCI</sequence>
<dbReference type="RefSeq" id="WP_183207171.1">
    <property type="nucleotide sequence ID" value="NZ_JAAAMM010000002.1"/>
</dbReference>
<reference evidence="2 3" key="1">
    <citation type="submission" date="2020-08" db="EMBL/GenBank/DDBJ databases">
        <title>Genomic Encyclopedia of Type Strains, Phase IV (KMG-IV): sequencing the most valuable type-strain genomes for metagenomic binning, comparative biology and taxonomic classification.</title>
        <authorList>
            <person name="Goeker M."/>
        </authorList>
    </citation>
    <scope>NUCLEOTIDE SEQUENCE [LARGE SCALE GENOMIC DNA]</scope>
    <source>
        <strain evidence="2 3">DSM 103570</strain>
    </source>
</reference>
<name>A0A7W6HCF5_9HYPH</name>
<comment type="caution">
    <text evidence="2">The sequence shown here is derived from an EMBL/GenBank/DDBJ whole genome shotgun (WGS) entry which is preliminary data.</text>
</comment>
<keyword evidence="1 2" id="KW-0378">Hydrolase</keyword>
<evidence type="ECO:0000313" key="2">
    <source>
        <dbReference type="EMBL" id="MBB4002606.1"/>
    </source>
</evidence>
<protein>
    <submittedName>
        <fullName evidence="2">Arylformamidase</fullName>
        <ecNumber evidence="2">3.5.1.9</ecNumber>
    </submittedName>
</protein>
<dbReference type="EC" id="3.5.1.9" evidence="2"/>
<dbReference type="InterPro" id="IPR029058">
    <property type="entry name" value="AB_hydrolase_fold"/>
</dbReference>
<dbReference type="Gene3D" id="3.40.50.1820">
    <property type="entry name" value="alpha/beta hydrolase"/>
    <property type="match status" value="1"/>
</dbReference>
<dbReference type="SUPFAM" id="SSF53474">
    <property type="entry name" value="alpha/beta-Hydrolases"/>
    <property type="match status" value="1"/>
</dbReference>
<dbReference type="GO" id="GO:0004061">
    <property type="term" value="F:arylformamidase activity"/>
    <property type="evidence" value="ECO:0007669"/>
    <property type="project" value="UniProtKB-EC"/>
</dbReference>
<keyword evidence="3" id="KW-1185">Reference proteome</keyword>
<dbReference type="AlphaFoldDB" id="A0A7W6HCF5"/>
<evidence type="ECO:0000256" key="1">
    <source>
        <dbReference type="ARBA" id="ARBA00022801"/>
    </source>
</evidence>
<accession>A0A7W6HCF5</accession>
<dbReference type="Proteomes" id="UP000588647">
    <property type="component" value="Unassembled WGS sequence"/>
</dbReference>
<dbReference type="PANTHER" id="PTHR48081:SF33">
    <property type="entry name" value="KYNURENINE FORMAMIDASE"/>
    <property type="match status" value="1"/>
</dbReference>
<gene>
    <name evidence="2" type="ORF">GGR03_001681</name>
</gene>
<proteinExistence type="predicted"/>
<dbReference type="EMBL" id="JACIEM010000002">
    <property type="protein sequence ID" value="MBB4002606.1"/>
    <property type="molecule type" value="Genomic_DNA"/>
</dbReference>
<organism evidence="2 3">
    <name type="scientific">Aurantimonas endophytica</name>
    <dbReference type="NCBI Taxonomy" id="1522175"/>
    <lineage>
        <taxon>Bacteria</taxon>
        <taxon>Pseudomonadati</taxon>
        <taxon>Pseudomonadota</taxon>
        <taxon>Alphaproteobacteria</taxon>
        <taxon>Hyphomicrobiales</taxon>
        <taxon>Aurantimonadaceae</taxon>
        <taxon>Aurantimonas</taxon>
    </lineage>
</organism>
<dbReference type="InterPro" id="IPR050300">
    <property type="entry name" value="GDXG_lipolytic_enzyme"/>
</dbReference>
<evidence type="ECO:0000313" key="3">
    <source>
        <dbReference type="Proteomes" id="UP000588647"/>
    </source>
</evidence>
<dbReference type="PANTHER" id="PTHR48081">
    <property type="entry name" value="AB HYDROLASE SUPERFAMILY PROTEIN C4A8.06C"/>
    <property type="match status" value="1"/>
</dbReference>